<keyword evidence="5" id="KW-1185">Reference proteome</keyword>
<dbReference type="InterPro" id="IPR015943">
    <property type="entry name" value="WD40/YVTN_repeat-like_dom_sf"/>
</dbReference>
<keyword evidence="2" id="KW-0677">Repeat</keyword>
<comment type="caution">
    <text evidence="4">The sequence shown here is derived from an EMBL/GenBank/DDBJ whole genome shotgun (WGS) entry which is preliminary data.</text>
</comment>
<dbReference type="SMART" id="SM00320">
    <property type="entry name" value="WD40"/>
    <property type="match status" value="3"/>
</dbReference>
<dbReference type="InterPro" id="IPR001680">
    <property type="entry name" value="WD40_rpt"/>
</dbReference>
<dbReference type="Proteomes" id="UP000799441">
    <property type="component" value="Unassembled WGS sequence"/>
</dbReference>
<dbReference type="EMBL" id="MU003816">
    <property type="protein sequence ID" value="KAF2719037.1"/>
    <property type="molecule type" value="Genomic_DNA"/>
</dbReference>
<dbReference type="SUPFAM" id="SSF50978">
    <property type="entry name" value="WD40 repeat-like"/>
    <property type="match status" value="1"/>
</dbReference>
<evidence type="ECO:0000313" key="4">
    <source>
        <dbReference type="EMBL" id="KAF2719037.1"/>
    </source>
</evidence>
<dbReference type="PANTHER" id="PTHR10971">
    <property type="entry name" value="MRNA EXPORT FACTOR AND BUB3"/>
    <property type="match status" value="1"/>
</dbReference>
<dbReference type="AlphaFoldDB" id="A0A9P4UKH2"/>
<gene>
    <name evidence="4" type="ORF">K431DRAFT_121822</name>
</gene>
<name>A0A9P4UKH2_9PEZI</name>
<sequence length="372" mass="41088">MAANAVYEVSEHPSDLLSAVRFSPSGDRLIVSSWDRNLYVYTHSPDSQSPFTLLRKIQHRAPILDCCFGKDDSTAYTVGIDWDVREVNLDTEVQSVLSTHDTNAKDGNASNKVRYSQELDLVISTAWCGTMHVHTANGSYARIQLPRKPYALSITDSRCVVSGAERRVAVYDLRALKATAEQSGAQSGDQVDGEKTVLQVEPWQTRESSLKFMVRDLVCMPNGEGYATSSIEGRVGVEFLDAAREKETYAFKCHRQTQTDPTTGQDVEVVYPVNALAFNQVYGTFATGGGDGVIALWDAVSKRRIRQYARLEASIAALDYSQDGKYLAVAVSPHEEVDAPREEDLDRSKIKVYIRELAEGEAKGKSSKKEAA</sequence>
<reference evidence="4" key="1">
    <citation type="journal article" date="2020" name="Stud. Mycol.">
        <title>101 Dothideomycetes genomes: a test case for predicting lifestyles and emergence of pathogens.</title>
        <authorList>
            <person name="Haridas S."/>
            <person name="Albert R."/>
            <person name="Binder M."/>
            <person name="Bloem J."/>
            <person name="Labutti K."/>
            <person name="Salamov A."/>
            <person name="Andreopoulos B."/>
            <person name="Baker S."/>
            <person name="Barry K."/>
            <person name="Bills G."/>
            <person name="Bluhm B."/>
            <person name="Cannon C."/>
            <person name="Castanera R."/>
            <person name="Culley D."/>
            <person name="Daum C."/>
            <person name="Ezra D."/>
            <person name="Gonzalez J."/>
            <person name="Henrissat B."/>
            <person name="Kuo A."/>
            <person name="Liang C."/>
            <person name="Lipzen A."/>
            <person name="Lutzoni F."/>
            <person name="Magnuson J."/>
            <person name="Mondo S."/>
            <person name="Nolan M."/>
            <person name="Ohm R."/>
            <person name="Pangilinan J."/>
            <person name="Park H.-J."/>
            <person name="Ramirez L."/>
            <person name="Alfaro M."/>
            <person name="Sun H."/>
            <person name="Tritt A."/>
            <person name="Yoshinaga Y."/>
            <person name="Zwiers L.-H."/>
            <person name="Turgeon B."/>
            <person name="Goodwin S."/>
            <person name="Spatafora J."/>
            <person name="Crous P."/>
            <person name="Grigoriev I."/>
        </authorList>
    </citation>
    <scope>NUCLEOTIDE SEQUENCE</scope>
    <source>
        <strain evidence="4">CBS 116435</strain>
    </source>
</reference>
<dbReference type="InterPro" id="IPR036322">
    <property type="entry name" value="WD40_repeat_dom_sf"/>
</dbReference>
<organism evidence="4 5">
    <name type="scientific">Polychaeton citri CBS 116435</name>
    <dbReference type="NCBI Taxonomy" id="1314669"/>
    <lineage>
        <taxon>Eukaryota</taxon>
        <taxon>Fungi</taxon>
        <taxon>Dikarya</taxon>
        <taxon>Ascomycota</taxon>
        <taxon>Pezizomycotina</taxon>
        <taxon>Dothideomycetes</taxon>
        <taxon>Dothideomycetidae</taxon>
        <taxon>Capnodiales</taxon>
        <taxon>Capnodiaceae</taxon>
        <taxon>Polychaeton</taxon>
    </lineage>
</organism>
<keyword evidence="1 3" id="KW-0853">WD repeat</keyword>
<evidence type="ECO:0000256" key="3">
    <source>
        <dbReference type="PROSITE-ProRule" id="PRU00221"/>
    </source>
</evidence>
<evidence type="ECO:0000256" key="2">
    <source>
        <dbReference type="ARBA" id="ARBA00022737"/>
    </source>
</evidence>
<dbReference type="Pfam" id="PF00400">
    <property type="entry name" value="WD40"/>
    <property type="match status" value="2"/>
</dbReference>
<dbReference type="Gene3D" id="2.130.10.10">
    <property type="entry name" value="YVTN repeat-like/Quinoprotein amine dehydrogenase"/>
    <property type="match status" value="1"/>
</dbReference>
<protein>
    <submittedName>
        <fullName evidence="4">Nuclear pore complex subunit</fullName>
    </submittedName>
</protein>
<evidence type="ECO:0000256" key="1">
    <source>
        <dbReference type="ARBA" id="ARBA00022574"/>
    </source>
</evidence>
<feature type="repeat" description="WD" evidence="3">
    <location>
        <begin position="273"/>
        <end position="307"/>
    </location>
</feature>
<evidence type="ECO:0000313" key="5">
    <source>
        <dbReference type="Proteomes" id="UP000799441"/>
    </source>
</evidence>
<dbReference type="OrthoDB" id="10262475at2759"/>
<dbReference type="PROSITE" id="PS50082">
    <property type="entry name" value="WD_REPEATS_2"/>
    <property type="match status" value="1"/>
</dbReference>
<proteinExistence type="predicted"/>
<accession>A0A9P4UKH2</accession>